<name>A0A7Y6NMR6_9BURK</name>
<evidence type="ECO:0000256" key="5">
    <source>
        <dbReference type="ARBA" id="ARBA00023136"/>
    </source>
</evidence>
<evidence type="ECO:0000313" key="9">
    <source>
        <dbReference type="Proteomes" id="UP000529637"/>
    </source>
</evidence>
<accession>A0A7Y6NMR6</accession>
<evidence type="ECO:0000256" key="3">
    <source>
        <dbReference type="ARBA" id="ARBA00022692"/>
    </source>
</evidence>
<gene>
    <name evidence="8" type="ORF">HQN59_09755</name>
</gene>
<dbReference type="PANTHER" id="PTHR42709">
    <property type="entry name" value="ALKALINE PHOSPHATASE LIKE PROTEIN"/>
    <property type="match status" value="1"/>
</dbReference>
<feature type="domain" description="VTT" evidence="7">
    <location>
        <begin position="30"/>
        <end position="160"/>
    </location>
</feature>
<feature type="transmembrane region" description="Helical" evidence="6">
    <location>
        <begin position="125"/>
        <end position="146"/>
    </location>
</feature>
<protein>
    <submittedName>
        <fullName evidence="8">DedA family protein</fullName>
    </submittedName>
</protein>
<dbReference type="AlphaFoldDB" id="A0A7Y6NMR6"/>
<comment type="subcellular location">
    <subcellularLocation>
        <location evidence="1">Cell membrane</location>
        <topology evidence="1">Multi-pass membrane protein</topology>
    </subcellularLocation>
</comment>
<evidence type="ECO:0000256" key="2">
    <source>
        <dbReference type="ARBA" id="ARBA00022475"/>
    </source>
</evidence>
<dbReference type="GO" id="GO:0005886">
    <property type="term" value="C:plasma membrane"/>
    <property type="evidence" value="ECO:0007669"/>
    <property type="project" value="UniProtKB-SubCell"/>
</dbReference>
<keyword evidence="3 6" id="KW-0812">Transmembrane</keyword>
<evidence type="ECO:0000259" key="7">
    <source>
        <dbReference type="Pfam" id="PF09335"/>
    </source>
</evidence>
<reference evidence="8 9" key="1">
    <citation type="submission" date="2020-06" db="EMBL/GenBank/DDBJ databases">
        <title>Schlegella sp. ID0723 isolated from air conditioner.</title>
        <authorList>
            <person name="Kim D.Y."/>
            <person name="Kim D.-U."/>
        </authorList>
    </citation>
    <scope>NUCLEOTIDE SEQUENCE [LARGE SCALE GENOMIC DNA]</scope>
    <source>
        <strain evidence="8 9">ID0723</strain>
    </source>
</reference>
<comment type="caution">
    <text evidence="8">The sequence shown here is derived from an EMBL/GenBank/DDBJ whole genome shotgun (WGS) entry which is preliminary data.</text>
</comment>
<evidence type="ECO:0000256" key="1">
    <source>
        <dbReference type="ARBA" id="ARBA00004651"/>
    </source>
</evidence>
<keyword evidence="4 6" id="KW-1133">Transmembrane helix</keyword>
<keyword evidence="9" id="KW-1185">Reference proteome</keyword>
<evidence type="ECO:0000256" key="4">
    <source>
        <dbReference type="ARBA" id="ARBA00022989"/>
    </source>
</evidence>
<dbReference type="PANTHER" id="PTHR42709:SF6">
    <property type="entry name" value="UNDECAPRENYL PHOSPHATE TRANSPORTER A"/>
    <property type="match status" value="1"/>
</dbReference>
<dbReference type="InterPro" id="IPR032816">
    <property type="entry name" value="VTT_dom"/>
</dbReference>
<keyword evidence="5 6" id="KW-0472">Membrane</keyword>
<dbReference type="EMBL" id="JABWMJ010000004">
    <property type="protein sequence ID" value="NUZ06046.1"/>
    <property type="molecule type" value="Genomic_DNA"/>
</dbReference>
<organism evidence="8 9">
    <name type="scientific">Piscinibacter koreensis</name>
    <dbReference type="NCBI Taxonomy" id="2742824"/>
    <lineage>
        <taxon>Bacteria</taxon>
        <taxon>Pseudomonadati</taxon>
        <taxon>Pseudomonadota</taxon>
        <taxon>Betaproteobacteria</taxon>
        <taxon>Burkholderiales</taxon>
        <taxon>Sphaerotilaceae</taxon>
        <taxon>Piscinibacter</taxon>
    </lineage>
</organism>
<keyword evidence="2" id="KW-1003">Cell membrane</keyword>
<feature type="transmembrane region" description="Helical" evidence="6">
    <location>
        <begin position="12"/>
        <end position="30"/>
    </location>
</feature>
<feature type="transmembrane region" description="Helical" evidence="6">
    <location>
        <begin position="50"/>
        <end position="71"/>
    </location>
</feature>
<feature type="transmembrane region" description="Helical" evidence="6">
    <location>
        <begin position="166"/>
        <end position="190"/>
    </location>
</feature>
<evidence type="ECO:0000256" key="6">
    <source>
        <dbReference type="SAM" id="Phobius"/>
    </source>
</evidence>
<dbReference type="RefSeq" id="WP_176068651.1">
    <property type="nucleotide sequence ID" value="NZ_JABWMJ010000004.1"/>
</dbReference>
<dbReference type="InterPro" id="IPR051311">
    <property type="entry name" value="DedA_domain"/>
</dbReference>
<evidence type="ECO:0000313" key="8">
    <source>
        <dbReference type="EMBL" id="NUZ06046.1"/>
    </source>
</evidence>
<proteinExistence type="predicted"/>
<dbReference type="Pfam" id="PF09335">
    <property type="entry name" value="VTT_dom"/>
    <property type="match status" value="1"/>
</dbReference>
<sequence>MVDTITEFIADRGYVAIVLLMFAENVFPPIPSELIMPFAGFSAARGELHPVLVVLAGTAGSLLGGLPWFFAGRWWGAERVKRAADRHGRWLAVSRAEIESAEKWFDRYHAPVLVFGRLLPGVRTLIALPAGFSGMALAPFVVWSAVGSLLWVSLLTGAGYLMESRYGTIAAVLEPGSWIVFGAIVLAYLWRLVRQGRKGG</sequence>
<dbReference type="Proteomes" id="UP000529637">
    <property type="component" value="Unassembled WGS sequence"/>
</dbReference>